<evidence type="ECO:0000256" key="1">
    <source>
        <dbReference type="ARBA" id="ARBA00022801"/>
    </source>
</evidence>
<accession>A0A212JB56</accession>
<dbReference type="Gene3D" id="2.120.10.30">
    <property type="entry name" value="TolB, C-terminal domain"/>
    <property type="match status" value="1"/>
</dbReference>
<evidence type="ECO:0000256" key="2">
    <source>
        <dbReference type="SAM" id="SignalP"/>
    </source>
</evidence>
<sequence length="299" mass="33594">MIKNKILLFLFLIPFSISTFAQKPKSLVAVGAKIEKLADGFSFTEGPAADKKGNVYFTDQPNDKILIWSTDGKLSTFMENTGRANGLYFDRNGDLLSCSDMDNELWSIDKKGNHTVLITDFNEKKLNGPNDLWIHPDGGIYFTDPLYKRDYWTRSPEIQQEGQYVYYLYPDRKTVIKVATDLVQPNGIIGTPDGKQLYIADIGANKTYVYDILPDGSLTNKRLFTSLGSDGMTIDNEGNIYLTGRGVTVFNPKGEQIEHIPVEANWTGNVCFGGKDMKTLFITASQYLYSLRMNVKGVR</sequence>
<dbReference type="GO" id="GO:0016787">
    <property type="term" value="F:hydrolase activity"/>
    <property type="evidence" value="ECO:0007669"/>
    <property type="project" value="UniProtKB-KW"/>
</dbReference>
<feature type="chain" id="PRO_5012578016" description="SMP-30/Gluconolactonase/LRE-like region domain-containing protein" evidence="2">
    <location>
        <begin position="22"/>
        <end position="299"/>
    </location>
</feature>
<dbReference type="EMBL" id="FLUM01000001">
    <property type="protein sequence ID" value="SBV96656.1"/>
    <property type="molecule type" value="Genomic_DNA"/>
</dbReference>
<keyword evidence="2" id="KW-0732">Signal</keyword>
<feature type="domain" description="SMP-30/Gluconolactonase/LRE-like region" evidence="3">
    <location>
        <begin position="43"/>
        <end position="285"/>
    </location>
</feature>
<dbReference type="PANTHER" id="PTHR47572">
    <property type="entry name" value="LIPOPROTEIN-RELATED"/>
    <property type="match status" value="1"/>
</dbReference>
<name>A0A212JB56_9BACT</name>
<organism evidence="4">
    <name type="scientific">uncultured Dysgonomonas sp</name>
    <dbReference type="NCBI Taxonomy" id="206096"/>
    <lineage>
        <taxon>Bacteria</taxon>
        <taxon>Pseudomonadati</taxon>
        <taxon>Bacteroidota</taxon>
        <taxon>Bacteroidia</taxon>
        <taxon>Bacteroidales</taxon>
        <taxon>Dysgonomonadaceae</taxon>
        <taxon>Dysgonomonas</taxon>
        <taxon>environmental samples</taxon>
    </lineage>
</organism>
<dbReference type="InterPro" id="IPR051262">
    <property type="entry name" value="SMP-30/CGR1_Lactonase"/>
</dbReference>
<protein>
    <recommendedName>
        <fullName evidence="3">SMP-30/Gluconolactonase/LRE-like region domain-containing protein</fullName>
    </recommendedName>
</protein>
<reference evidence="4" key="1">
    <citation type="submission" date="2016-04" db="EMBL/GenBank/DDBJ databases">
        <authorList>
            <person name="Evans L.H."/>
            <person name="Alamgir A."/>
            <person name="Owens N."/>
            <person name="Weber N.D."/>
            <person name="Virtaneva K."/>
            <person name="Barbian K."/>
            <person name="Babar A."/>
            <person name="Rosenke K."/>
        </authorList>
    </citation>
    <scope>NUCLEOTIDE SEQUENCE</scope>
    <source>
        <strain evidence="4">86-1</strain>
    </source>
</reference>
<proteinExistence type="predicted"/>
<gene>
    <name evidence="4" type="ORF">KL86DYS1_11702</name>
</gene>
<keyword evidence="1" id="KW-0378">Hydrolase</keyword>
<evidence type="ECO:0000259" key="3">
    <source>
        <dbReference type="Pfam" id="PF08450"/>
    </source>
</evidence>
<dbReference type="PANTHER" id="PTHR47572:SF4">
    <property type="entry name" value="LACTONASE DRP35"/>
    <property type="match status" value="1"/>
</dbReference>
<feature type="signal peptide" evidence="2">
    <location>
        <begin position="1"/>
        <end position="21"/>
    </location>
</feature>
<evidence type="ECO:0000313" key="4">
    <source>
        <dbReference type="EMBL" id="SBV96656.1"/>
    </source>
</evidence>
<dbReference type="Pfam" id="PF08450">
    <property type="entry name" value="SGL"/>
    <property type="match status" value="1"/>
</dbReference>
<dbReference type="InterPro" id="IPR013658">
    <property type="entry name" value="SGL"/>
</dbReference>
<dbReference type="SUPFAM" id="SSF63829">
    <property type="entry name" value="Calcium-dependent phosphotriesterase"/>
    <property type="match status" value="1"/>
</dbReference>
<dbReference type="InterPro" id="IPR011042">
    <property type="entry name" value="6-blade_b-propeller_TolB-like"/>
</dbReference>
<dbReference type="AlphaFoldDB" id="A0A212JB56"/>
<dbReference type="RefSeq" id="WP_296939921.1">
    <property type="nucleotide sequence ID" value="NZ_LT599032.1"/>
</dbReference>